<organism evidence="9 10">
    <name type="scientific">Tetrahymena thermophila (strain SB210)</name>
    <dbReference type="NCBI Taxonomy" id="312017"/>
    <lineage>
        <taxon>Eukaryota</taxon>
        <taxon>Sar</taxon>
        <taxon>Alveolata</taxon>
        <taxon>Ciliophora</taxon>
        <taxon>Intramacronucleata</taxon>
        <taxon>Oligohymenophorea</taxon>
        <taxon>Hymenostomatida</taxon>
        <taxon>Tetrahymenina</taxon>
        <taxon>Tetrahymenidae</taxon>
        <taxon>Tetrahymena</taxon>
    </lineage>
</organism>
<evidence type="ECO:0000256" key="8">
    <source>
        <dbReference type="SAM" id="Phobius"/>
    </source>
</evidence>
<evidence type="ECO:0000256" key="1">
    <source>
        <dbReference type="ARBA" id="ARBA00004196"/>
    </source>
</evidence>
<name>Q22UV0_TETTS</name>
<feature type="transmembrane region" description="Helical" evidence="8">
    <location>
        <begin position="1311"/>
        <end position="1337"/>
    </location>
</feature>
<feature type="transmembrane region" description="Helical" evidence="8">
    <location>
        <begin position="1444"/>
        <end position="1463"/>
    </location>
</feature>
<accession>Q22UV0</accession>
<dbReference type="Proteomes" id="UP000009168">
    <property type="component" value="Unassembled WGS sequence"/>
</dbReference>
<keyword evidence="7" id="KW-0998">Cell outer membrane</keyword>
<dbReference type="EMBL" id="GG662825">
    <property type="protein sequence ID" value="EAR89026.3"/>
    <property type="molecule type" value="Genomic_DNA"/>
</dbReference>
<evidence type="ECO:0000313" key="10">
    <source>
        <dbReference type="Proteomes" id="UP000009168"/>
    </source>
</evidence>
<reference evidence="10" key="1">
    <citation type="journal article" date="2006" name="PLoS Biol.">
        <title>Macronuclear genome sequence of the ciliate Tetrahymena thermophila, a model eukaryote.</title>
        <authorList>
            <person name="Eisen J.A."/>
            <person name="Coyne R.S."/>
            <person name="Wu M."/>
            <person name="Wu D."/>
            <person name="Thiagarajan M."/>
            <person name="Wortman J.R."/>
            <person name="Badger J.H."/>
            <person name="Ren Q."/>
            <person name="Amedeo P."/>
            <person name="Jones K.M."/>
            <person name="Tallon L.J."/>
            <person name="Delcher A.L."/>
            <person name="Salzberg S.L."/>
            <person name="Silva J.C."/>
            <person name="Haas B.J."/>
            <person name="Majoros W.H."/>
            <person name="Farzad M."/>
            <person name="Carlton J.M."/>
            <person name="Smith R.K. Jr."/>
            <person name="Garg J."/>
            <person name="Pearlman R.E."/>
            <person name="Karrer K.M."/>
            <person name="Sun L."/>
            <person name="Manning G."/>
            <person name="Elde N.C."/>
            <person name="Turkewitz A.P."/>
            <person name="Asai D.J."/>
            <person name="Wilkes D.E."/>
            <person name="Wang Y."/>
            <person name="Cai H."/>
            <person name="Collins K."/>
            <person name="Stewart B.A."/>
            <person name="Lee S.R."/>
            <person name="Wilamowska K."/>
            <person name="Weinberg Z."/>
            <person name="Ruzzo W.L."/>
            <person name="Wloga D."/>
            <person name="Gaertig J."/>
            <person name="Frankel J."/>
            <person name="Tsao C.-C."/>
            <person name="Gorovsky M.A."/>
            <person name="Keeling P.J."/>
            <person name="Waller R.F."/>
            <person name="Patron N.J."/>
            <person name="Cherry J.M."/>
            <person name="Stover N.A."/>
            <person name="Krieger C.J."/>
            <person name="del Toro C."/>
            <person name="Ryder H.F."/>
            <person name="Williamson S.C."/>
            <person name="Barbeau R.A."/>
            <person name="Hamilton E.P."/>
            <person name="Orias E."/>
        </authorList>
    </citation>
    <scope>NUCLEOTIDE SEQUENCE [LARGE SCALE GENOMIC DNA]</scope>
    <source>
        <strain evidence="10">SB210</strain>
    </source>
</reference>
<dbReference type="PANTHER" id="PTHR11319">
    <property type="entry name" value="G PROTEIN-COUPLED RECEPTOR-RELATED"/>
    <property type="match status" value="1"/>
</dbReference>
<proteinExistence type="predicted"/>
<dbReference type="SUPFAM" id="SSF51126">
    <property type="entry name" value="Pectin lyase-like"/>
    <property type="match status" value="2"/>
</dbReference>
<dbReference type="OrthoDB" id="61092at2759"/>
<feature type="transmembrane region" description="Helical" evidence="8">
    <location>
        <begin position="1362"/>
        <end position="1385"/>
    </location>
</feature>
<sequence length="1634" mass="190780">MNCFFEAYISRGNKNYLLINDSSRFSYIIDLRQEIINIQNTQSSFIHQRITKPCLYDVKQKLDKNYFFIICPLNTHIYNLQTLTLHNFLISNINNNAQIVDIQQIQDNIFLIIYDIKIEISIITSKKIELLKSQVELINPIIYHQRVKQLGQNQYQILLKGVSDVNGFTIACYADLKKSKSSSIVLEESKKIQIFQESENDGFKNCIIQQSEKRDTRRIKYQILYKSSQAIKVFDICNQSLFNEKTLIEYKAFTQNNMNSDIVLTLVDSNFVHSKFYNIKISSSNLFLGFLNSEEIHFNPEYKLTNFQLSQLNITTNQNTHFLYFENITNIIFNDINISDQNWESQFIMSDTSQLTIQNINLNNFNFSQRFSFMQISDVKTLYINNVTISNCYFAQQLFDMTNVQKVTIKNLKIIDTIFQTNMISIELTKILSVQDLIITYSSKQKREEQVQSISALFLTNIYSIKLENTQIINTQYIQLLRYSQVQELSQSLTIKNLTAENYHSNLPLVSIYYSYTVILNIIKLNHVQLQNTNLFEIFQTSIFQLQDLEASKVINHLNQVNQHNKLTSKNSENHFRLAQNEEQLIYIFLLRGIQTSSLNSLNITNLIDVGLVNLIAYSKQDQDTSQLLNRQFNLQNVRLQKILYYSQKLLLLNLQCFNSNIQKMHVTSIQSNYHIITINARDKFVIEESSFLNVDLENESIINIQQTQIVEIKQTTFENIHVININCGVVCINSAQDIKIIESAFINIQNQEAQDDKVIQKTGSGALFITDSIYIQIIESRFIKCQNYFYGGAVYLEQNQNVTFFNSSFTSNSAVLNSGGAIFAKQNVISFENCTFESNYANNEKGGAIYSQENTIKIFQCKLFNNKALIGGGIYTDLDSLIDIKQSQITNNFGLFYGDNLGSIPKFVKRVEQNNNTKIDYILINNFQSGNYTKDVIYVNFFDQENRMLDFLAIQNYIIKNKNTVSKKVESEYLSYFLKVQNDLEDEILISSGIQLLFDDLTGMFRFNINASYKNQKRYVLKVVSNINNLYITLIINFRDCIIGEIKQNRHGFIFCDECSQGTYSLVNPNTEALNQCKTCPAEAQFCRGNQIILRDGYWRENRMSDQIFQCIFQGCSEVKGNQFGCIQGFIGPMCQSCDNYGENWDHLYGVKGTYCYRCSNYAEVYIYLAVAIVVYILYIHFSLKSQIDEKSKLIKLNYLRKMNILFLSKSRQKGQDSAVLTKIFLNYLQIFSTSFDFFSRIPKIFESTIDIAGDPTNITVNSYDCLFKMSWIYPVWLNRILIQFFQIFVTFGIILAIQKCFSQRKQKKIYITIYLVFIYLFYYPSITKFLISLVFCEQIGSNSYLKNDYKQQCYSQQHKIYSLILIYPILIVWTIIIPGLLFIKMRKSKQQGKDQTISYILSYYILQQGFRTHFYYWEIVRMSKKFMIMLVINLSINDTNQRLIIAIICQIYFTLINKLNPISSLVFARCERLLIQVLIISLMLQCILYSSENMTLLQTIVIILFFLINAYGVAELAKAYLKLKKQKPPKIILKMSQYLIKYSFFKNYFKKQRVPLLRISQLWQQVYKNRKNLILMTQTKINTINRITSLNQLESIRHIDLNQIRPLQPITSKQMLNQDEVIQFSSMNMEDS</sequence>
<dbReference type="InterPro" id="IPR003368">
    <property type="entry name" value="POMP_repeat"/>
</dbReference>
<dbReference type="RefSeq" id="XP_001009271.3">
    <property type="nucleotide sequence ID" value="XM_001009271.3"/>
</dbReference>
<keyword evidence="5" id="KW-0732">Signal</keyword>
<feature type="transmembrane region" description="Helical" evidence="8">
    <location>
        <begin position="1475"/>
        <end position="1492"/>
    </location>
</feature>
<feature type="transmembrane region" description="Helical" evidence="8">
    <location>
        <begin position="1498"/>
        <end position="1519"/>
    </location>
</feature>
<dbReference type="PANTHER" id="PTHR11319:SF35">
    <property type="entry name" value="OUTER MEMBRANE PROTEIN PMPC-RELATED"/>
    <property type="match status" value="1"/>
</dbReference>
<protein>
    <submittedName>
        <fullName evidence="9">Transmembrane protein, putative</fullName>
    </submittedName>
</protein>
<gene>
    <name evidence="9" type="ORF">TTHERM_00845810</name>
</gene>
<dbReference type="GeneID" id="7840307"/>
<keyword evidence="4" id="KW-0964">Secreted</keyword>
<evidence type="ECO:0000256" key="3">
    <source>
        <dbReference type="ARBA" id="ARBA00004613"/>
    </source>
</evidence>
<keyword evidence="6 8" id="KW-0472">Membrane</keyword>
<dbReference type="KEGG" id="tet:TTHERM_00845810"/>
<evidence type="ECO:0000256" key="5">
    <source>
        <dbReference type="ARBA" id="ARBA00022729"/>
    </source>
</evidence>
<dbReference type="InParanoid" id="Q22UV0"/>
<keyword evidence="8 9" id="KW-0812">Transmembrane</keyword>
<keyword evidence="8" id="KW-1133">Transmembrane helix</keyword>
<evidence type="ECO:0000256" key="7">
    <source>
        <dbReference type="ARBA" id="ARBA00023237"/>
    </source>
</evidence>
<comment type="subcellular location">
    <subcellularLocation>
        <location evidence="1">Cell envelope</location>
    </subcellularLocation>
    <subcellularLocation>
        <location evidence="2">Cell outer membrane</location>
    </subcellularLocation>
    <subcellularLocation>
        <location evidence="3">Secreted</location>
    </subcellularLocation>
</comment>
<evidence type="ECO:0000256" key="2">
    <source>
        <dbReference type="ARBA" id="ARBA00004442"/>
    </source>
</evidence>
<keyword evidence="10" id="KW-1185">Reference proteome</keyword>
<dbReference type="InterPro" id="IPR011050">
    <property type="entry name" value="Pectin_lyase_fold/virulence"/>
</dbReference>
<evidence type="ECO:0000256" key="6">
    <source>
        <dbReference type="ARBA" id="ARBA00023136"/>
    </source>
</evidence>
<evidence type="ECO:0000313" key="9">
    <source>
        <dbReference type="EMBL" id="EAR89026.3"/>
    </source>
</evidence>
<evidence type="ECO:0000256" key="4">
    <source>
        <dbReference type="ARBA" id="ARBA00022525"/>
    </source>
</evidence>
<dbReference type="HOGENOM" id="CLU_227769_0_0_1"/>
<feature type="transmembrane region" description="Helical" evidence="8">
    <location>
        <begin position="1278"/>
        <end position="1299"/>
    </location>
</feature>
<dbReference type="GO" id="GO:0005576">
    <property type="term" value="C:extracellular region"/>
    <property type="evidence" value="ECO:0007669"/>
    <property type="project" value="UniProtKB-SubCell"/>
</dbReference>
<feature type="transmembrane region" description="Helical" evidence="8">
    <location>
        <begin position="1166"/>
        <end position="1185"/>
    </location>
</feature>
<dbReference type="NCBIfam" id="TIGR01376">
    <property type="entry name" value="POMP_repeat"/>
    <property type="match status" value="1"/>
</dbReference>
<dbReference type="Pfam" id="PF02415">
    <property type="entry name" value="Chlam_PMP"/>
    <property type="match status" value="1"/>
</dbReference>